<dbReference type="Gene3D" id="2.40.160.20">
    <property type="match status" value="1"/>
</dbReference>
<dbReference type="PANTHER" id="PTHR36920">
    <property type="match status" value="1"/>
</dbReference>
<dbReference type="GO" id="GO:0055085">
    <property type="term" value="P:transmembrane transport"/>
    <property type="evidence" value="ECO:0007669"/>
    <property type="project" value="TreeGrafter"/>
</dbReference>
<sequence>MKSFIKLVSLSSIFAVCFPAFANLSVNLGVITAEPSDNSTHLSVVESLAGLETDSTQAAVGTNTQIGITIDYQLNPNWTVELIAATPFTHQISVKGSAVDGLKIGETKHLPPTLLMQYHFGNPSDDLRFFAGAGLNYTVFFDESAAPELVSTLQALNVATASDKVELDLDDSFGIAMQFGANYKLNDNWGLHAMVSFMDIDTDAEVKVNGTTAQAVAVEIDPMVWMLAAKYYF</sequence>
<evidence type="ECO:0000313" key="2">
    <source>
        <dbReference type="EMBL" id="KMT64526.1"/>
    </source>
</evidence>
<feature type="chain" id="PRO_5005301415" evidence="1">
    <location>
        <begin position="23"/>
        <end position="233"/>
    </location>
</feature>
<comment type="caution">
    <text evidence="2">The sequence shown here is derived from an EMBL/GenBank/DDBJ whole genome shotgun (WGS) entry which is preliminary data.</text>
</comment>
<dbReference type="InterPro" id="IPR005618">
    <property type="entry name" value="OMPW"/>
</dbReference>
<dbReference type="Proteomes" id="UP000037600">
    <property type="component" value="Unassembled WGS sequence"/>
</dbReference>
<evidence type="ECO:0000256" key="1">
    <source>
        <dbReference type="SAM" id="SignalP"/>
    </source>
</evidence>
<dbReference type="PANTHER" id="PTHR36920:SF1">
    <property type="entry name" value="OUTER MEMBRANE PROTEIN W"/>
    <property type="match status" value="1"/>
</dbReference>
<gene>
    <name evidence="2" type="ORF">XM47_13790</name>
</gene>
<dbReference type="AlphaFoldDB" id="A0A0J8JJC6"/>
<dbReference type="SUPFAM" id="SSF56925">
    <property type="entry name" value="OMPA-like"/>
    <property type="match status" value="1"/>
</dbReference>
<dbReference type="GO" id="GO:0019867">
    <property type="term" value="C:outer membrane"/>
    <property type="evidence" value="ECO:0007669"/>
    <property type="project" value="InterPro"/>
</dbReference>
<dbReference type="PATRIC" id="fig|1513271.3.peg.2829"/>
<proteinExistence type="predicted"/>
<dbReference type="EMBL" id="LAZL01000023">
    <property type="protein sequence ID" value="KMT64526.1"/>
    <property type="molecule type" value="Genomic_DNA"/>
</dbReference>
<dbReference type="RefSeq" id="WP_048693644.1">
    <property type="nucleotide sequence ID" value="NZ_KQ130496.1"/>
</dbReference>
<dbReference type="STRING" id="1513271.XM47_13790"/>
<keyword evidence="3" id="KW-1185">Reference proteome</keyword>
<dbReference type="InterPro" id="IPR011250">
    <property type="entry name" value="OMP/PagP_B-barrel"/>
</dbReference>
<keyword evidence="1" id="KW-0732">Signal</keyword>
<dbReference type="OrthoDB" id="9807574at2"/>
<protein>
    <submittedName>
        <fullName evidence="2">Membrane protein</fullName>
    </submittedName>
</protein>
<name>A0A0J8JJC6_9ALTE</name>
<evidence type="ECO:0000313" key="3">
    <source>
        <dbReference type="Proteomes" id="UP000037600"/>
    </source>
</evidence>
<feature type="signal peptide" evidence="1">
    <location>
        <begin position="1"/>
        <end position="22"/>
    </location>
</feature>
<dbReference type="Pfam" id="PF03922">
    <property type="entry name" value="OmpW"/>
    <property type="match status" value="1"/>
</dbReference>
<accession>A0A0J8JJC6</accession>
<reference evidence="2 3" key="1">
    <citation type="submission" date="2015-04" db="EMBL/GenBank/DDBJ databases">
        <title>Draft Genome Sequence of the Novel Agar-Digesting Marine Bacterium Q1.</title>
        <authorList>
            <person name="Li Y."/>
            <person name="Li D."/>
            <person name="Chen G."/>
            <person name="Du Z."/>
        </authorList>
    </citation>
    <scope>NUCLEOTIDE SEQUENCE [LARGE SCALE GENOMIC DNA]</scope>
    <source>
        <strain evidence="2 3">Q1</strain>
    </source>
</reference>
<organism evidence="2 3">
    <name type="scientific">Catenovulum maritimum</name>
    <dbReference type="NCBI Taxonomy" id="1513271"/>
    <lineage>
        <taxon>Bacteria</taxon>
        <taxon>Pseudomonadati</taxon>
        <taxon>Pseudomonadota</taxon>
        <taxon>Gammaproteobacteria</taxon>
        <taxon>Alteromonadales</taxon>
        <taxon>Alteromonadaceae</taxon>
        <taxon>Catenovulum</taxon>
    </lineage>
</organism>